<dbReference type="AlphaFoldDB" id="A0A1G9C235"/>
<gene>
    <name evidence="1" type="ORF">SAMN05216216_103193</name>
</gene>
<protein>
    <recommendedName>
        <fullName evidence="3">Hemerythrin HHE cation binding domain-containing protein</fullName>
    </recommendedName>
</protein>
<evidence type="ECO:0008006" key="3">
    <source>
        <dbReference type="Google" id="ProtNLM"/>
    </source>
</evidence>
<dbReference type="OrthoDB" id="2678857at2"/>
<dbReference type="RefSeq" id="WP_092984673.1">
    <property type="nucleotide sequence ID" value="NZ_FNFY01000003.1"/>
</dbReference>
<name>A0A1G9C235_9BACL</name>
<keyword evidence="2" id="KW-1185">Reference proteome</keyword>
<accession>A0A1G9C235</accession>
<sequence length="141" mass="16166">MVGPALKKFDSHKAIHDAGLGGAKERIEGMRELLAKEKYENLTEEITSFIEFVEGKIIVHADTEEEKGGLYTLAVKKNPDLHDKVQHLIRDHDLMKIIVDLMKKELENEEKDFQKLVDFSSSIIIVNEIHSRDEEEALLEK</sequence>
<proteinExistence type="predicted"/>
<evidence type="ECO:0000313" key="2">
    <source>
        <dbReference type="Proteomes" id="UP000199008"/>
    </source>
</evidence>
<dbReference type="EMBL" id="FNFY01000003">
    <property type="protein sequence ID" value="SDK45683.1"/>
    <property type="molecule type" value="Genomic_DNA"/>
</dbReference>
<organism evidence="1 2">
    <name type="scientific">Lacicoccus qingdaonensis</name>
    <dbReference type="NCBI Taxonomy" id="576118"/>
    <lineage>
        <taxon>Bacteria</taxon>
        <taxon>Bacillati</taxon>
        <taxon>Bacillota</taxon>
        <taxon>Bacilli</taxon>
        <taxon>Bacillales</taxon>
        <taxon>Salinicoccaceae</taxon>
        <taxon>Lacicoccus</taxon>
    </lineage>
</organism>
<reference evidence="2" key="1">
    <citation type="submission" date="2016-10" db="EMBL/GenBank/DDBJ databases">
        <authorList>
            <person name="Varghese N."/>
            <person name="Submissions S."/>
        </authorList>
    </citation>
    <scope>NUCLEOTIDE SEQUENCE [LARGE SCALE GENOMIC DNA]</scope>
    <source>
        <strain evidence="2">CGMCC 1.8895</strain>
    </source>
</reference>
<dbReference type="Proteomes" id="UP000199008">
    <property type="component" value="Unassembled WGS sequence"/>
</dbReference>
<dbReference type="STRING" id="576118.SAMN05216216_103193"/>
<evidence type="ECO:0000313" key="1">
    <source>
        <dbReference type="EMBL" id="SDK45683.1"/>
    </source>
</evidence>